<dbReference type="PANTHER" id="PTHR36221:SF1">
    <property type="entry name" value="DUF742 DOMAIN-CONTAINING PROTEIN"/>
    <property type="match status" value="1"/>
</dbReference>
<sequence>MTNIEETFGTPGRHSALDPDDGVEYEARTVRPYAVTGGRVRAANSDLPLEALVEVLPGAASGQGLPPEKRAILQHAAHTFVSVAELSALLRLPLGVVRVLVTDLSESQHIRVHTSTPVSVHTGQSPALSLSVLESVLNGISAL</sequence>
<dbReference type="Pfam" id="PF05331">
    <property type="entry name" value="DUF742"/>
    <property type="match status" value="1"/>
</dbReference>
<evidence type="ECO:0000313" key="2">
    <source>
        <dbReference type="EMBL" id="KGM11432.1"/>
    </source>
</evidence>
<organism evidence="2 3">
    <name type="scientific">Cellulomonas bogoriensis 69B4 = DSM 16987</name>
    <dbReference type="NCBI Taxonomy" id="1386082"/>
    <lineage>
        <taxon>Bacteria</taxon>
        <taxon>Bacillati</taxon>
        <taxon>Actinomycetota</taxon>
        <taxon>Actinomycetes</taxon>
        <taxon>Micrococcales</taxon>
        <taxon>Cellulomonadaceae</taxon>
        <taxon>Cellulomonas</taxon>
    </lineage>
</organism>
<reference evidence="2 3" key="1">
    <citation type="submission" date="2013-08" db="EMBL/GenBank/DDBJ databases">
        <title>Genome sequencing of Cellulomonas bogoriensis 69B4.</title>
        <authorList>
            <person name="Chen F."/>
            <person name="Li Y."/>
            <person name="Wang G."/>
        </authorList>
    </citation>
    <scope>NUCLEOTIDE SEQUENCE [LARGE SCALE GENOMIC DNA]</scope>
    <source>
        <strain evidence="2 3">69B4</strain>
    </source>
</reference>
<dbReference type="RefSeq" id="WP_052105387.1">
    <property type="nucleotide sequence ID" value="NZ_AXCZ01000115.1"/>
</dbReference>
<dbReference type="EMBL" id="AXCZ01000115">
    <property type="protein sequence ID" value="KGM11432.1"/>
    <property type="molecule type" value="Genomic_DNA"/>
</dbReference>
<dbReference type="PANTHER" id="PTHR36221">
    <property type="entry name" value="DUF742 DOMAIN-CONTAINING PROTEIN"/>
    <property type="match status" value="1"/>
</dbReference>
<gene>
    <name evidence="2" type="ORF">N869_03085</name>
</gene>
<dbReference type="InterPro" id="IPR007995">
    <property type="entry name" value="DUF742"/>
</dbReference>
<evidence type="ECO:0008006" key="4">
    <source>
        <dbReference type="Google" id="ProtNLM"/>
    </source>
</evidence>
<name>A0A0A0BUQ8_9CELL</name>
<feature type="region of interest" description="Disordered" evidence="1">
    <location>
        <begin position="1"/>
        <end position="20"/>
    </location>
</feature>
<evidence type="ECO:0000256" key="1">
    <source>
        <dbReference type="SAM" id="MobiDB-lite"/>
    </source>
</evidence>
<proteinExistence type="predicted"/>
<dbReference type="OrthoDB" id="3296462at2"/>
<protein>
    <recommendedName>
        <fullName evidence="4">DUF742 domain-containing protein</fullName>
    </recommendedName>
</protein>
<keyword evidence="3" id="KW-1185">Reference proteome</keyword>
<accession>A0A0A0BUQ8</accession>
<evidence type="ECO:0000313" key="3">
    <source>
        <dbReference type="Proteomes" id="UP000054314"/>
    </source>
</evidence>
<dbReference type="AlphaFoldDB" id="A0A0A0BUQ8"/>
<comment type="caution">
    <text evidence="2">The sequence shown here is derived from an EMBL/GenBank/DDBJ whole genome shotgun (WGS) entry which is preliminary data.</text>
</comment>
<dbReference type="Proteomes" id="UP000054314">
    <property type="component" value="Unassembled WGS sequence"/>
</dbReference>